<dbReference type="PANTHER" id="PTHR22803">
    <property type="entry name" value="MANNOSE, PHOSPHOLIPASE, LECTIN RECEPTOR RELATED"/>
    <property type="match status" value="1"/>
</dbReference>
<keyword evidence="4" id="KW-1185">Reference proteome</keyword>
<dbReference type="Gene3D" id="3.10.100.10">
    <property type="entry name" value="Mannose-Binding Protein A, subunit A"/>
    <property type="match status" value="1"/>
</dbReference>
<name>A0A3B1IS38_ASTMX</name>
<protein>
    <recommendedName>
        <fullName evidence="2">C-type lectin domain-containing protein</fullName>
    </recommendedName>
</protein>
<dbReference type="AlphaFoldDB" id="A0A3B1IS38"/>
<keyword evidence="1" id="KW-1015">Disulfide bond</keyword>
<dbReference type="Pfam" id="PF00059">
    <property type="entry name" value="Lectin_C"/>
    <property type="match status" value="1"/>
</dbReference>
<reference evidence="4" key="2">
    <citation type="journal article" date="2014" name="Nat. Commun.">
        <title>The cavefish genome reveals candidate genes for eye loss.</title>
        <authorList>
            <person name="McGaugh S.E."/>
            <person name="Gross J.B."/>
            <person name="Aken B."/>
            <person name="Blin M."/>
            <person name="Borowsky R."/>
            <person name="Chalopin D."/>
            <person name="Hinaux H."/>
            <person name="Jeffery W.R."/>
            <person name="Keene A."/>
            <person name="Ma L."/>
            <person name="Minx P."/>
            <person name="Murphy D."/>
            <person name="O'Quin K.E."/>
            <person name="Retaux S."/>
            <person name="Rohner N."/>
            <person name="Searle S.M."/>
            <person name="Stahl B.A."/>
            <person name="Tabin C."/>
            <person name="Volff J.N."/>
            <person name="Yoshizawa M."/>
            <person name="Warren W.C."/>
        </authorList>
    </citation>
    <scope>NUCLEOTIDE SEQUENCE [LARGE SCALE GENOMIC DNA]</scope>
    <source>
        <strain evidence="4">female</strain>
    </source>
</reference>
<dbReference type="InterPro" id="IPR016187">
    <property type="entry name" value="CTDL_fold"/>
</dbReference>
<dbReference type="SUPFAM" id="SSF56436">
    <property type="entry name" value="C-type lectin-like"/>
    <property type="match status" value="1"/>
</dbReference>
<organism evidence="3 4">
    <name type="scientific">Astyanax mexicanus</name>
    <name type="common">Blind cave fish</name>
    <name type="synonym">Astyanax fasciatus mexicanus</name>
    <dbReference type="NCBI Taxonomy" id="7994"/>
    <lineage>
        <taxon>Eukaryota</taxon>
        <taxon>Metazoa</taxon>
        <taxon>Chordata</taxon>
        <taxon>Craniata</taxon>
        <taxon>Vertebrata</taxon>
        <taxon>Euteleostomi</taxon>
        <taxon>Actinopterygii</taxon>
        <taxon>Neopterygii</taxon>
        <taxon>Teleostei</taxon>
        <taxon>Ostariophysi</taxon>
        <taxon>Characiformes</taxon>
        <taxon>Characoidei</taxon>
        <taxon>Acestrorhamphidae</taxon>
        <taxon>Acestrorhamphinae</taxon>
        <taxon>Astyanax</taxon>
    </lineage>
</organism>
<dbReference type="InterPro" id="IPR016186">
    <property type="entry name" value="C-type_lectin-like/link_sf"/>
</dbReference>
<proteinExistence type="predicted"/>
<dbReference type="PROSITE" id="PS00615">
    <property type="entry name" value="C_TYPE_LECTIN_1"/>
    <property type="match status" value="1"/>
</dbReference>
<reference evidence="3" key="4">
    <citation type="submission" date="2025-09" db="UniProtKB">
        <authorList>
            <consortium name="Ensembl"/>
        </authorList>
    </citation>
    <scope>IDENTIFICATION</scope>
</reference>
<sequence length="182" mass="21222">MPTALEVYSARHTSVQNVRHGNASILKATFCLLANLSLLISEDLLNATWEVVQECGEGWVKFMGSCYIHSNERKTWTSAEQHCQELNAHLVSIQVLHMMYVGELLHIQTKNKESEFRWTDGSPLQFENWRTNQPDDYFNSEDCVVMIWHEFGQWNDVPCNYHLPFTCKSGPGKRRFNLYQFM</sequence>
<evidence type="ECO:0000313" key="3">
    <source>
        <dbReference type="Ensembl" id="ENSAMXP00000032325.1"/>
    </source>
</evidence>
<reference evidence="3" key="3">
    <citation type="submission" date="2025-08" db="UniProtKB">
        <authorList>
            <consortium name="Ensembl"/>
        </authorList>
    </citation>
    <scope>IDENTIFICATION</scope>
</reference>
<reference evidence="4" key="1">
    <citation type="submission" date="2013-03" db="EMBL/GenBank/DDBJ databases">
        <authorList>
            <person name="Jeffery W."/>
            <person name="Warren W."/>
            <person name="Wilson R.K."/>
        </authorList>
    </citation>
    <scope>NUCLEOTIDE SEQUENCE</scope>
    <source>
        <strain evidence="4">female</strain>
    </source>
</reference>
<dbReference type="GeneTree" id="ENSGT00940000155971"/>
<accession>A0A3B1IS38</accession>
<evidence type="ECO:0000313" key="4">
    <source>
        <dbReference type="Proteomes" id="UP000018467"/>
    </source>
</evidence>
<feature type="domain" description="C-type lectin" evidence="2">
    <location>
        <begin position="62"/>
        <end position="168"/>
    </location>
</feature>
<dbReference type="Proteomes" id="UP000018467">
    <property type="component" value="Unassembled WGS sequence"/>
</dbReference>
<dbReference type="PROSITE" id="PS50041">
    <property type="entry name" value="C_TYPE_LECTIN_2"/>
    <property type="match status" value="1"/>
</dbReference>
<dbReference type="Bgee" id="ENSAMXG00000042874">
    <property type="expression patterns" value="Expressed in bone element and 8 other cell types or tissues"/>
</dbReference>
<dbReference type="InterPro" id="IPR001304">
    <property type="entry name" value="C-type_lectin-like"/>
</dbReference>
<dbReference type="Ensembl" id="ENSAMXT00000052635.1">
    <property type="protein sequence ID" value="ENSAMXP00000032325.1"/>
    <property type="gene ID" value="ENSAMXG00000042874.1"/>
</dbReference>
<dbReference type="InterPro" id="IPR018378">
    <property type="entry name" value="C-type_lectin_CS"/>
</dbReference>
<dbReference type="InterPro" id="IPR050111">
    <property type="entry name" value="C-type_lectin/snaclec_domain"/>
</dbReference>
<dbReference type="SMART" id="SM00034">
    <property type="entry name" value="CLECT"/>
    <property type="match status" value="1"/>
</dbReference>
<evidence type="ECO:0000259" key="2">
    <source>
        <dbReference type="PROSITE" id="PS50041"/>
    </source>
</evidence>
<evidence type="ECO:0000256" key="1">
    <source>
        <dbReference type="ARBA" id="ARBA00023157"/>
    </source>
</evidence>